<reference evidence="4" key="1">
    <citation type="submission" date="2016-10" db="EMBL/GenBank/DDBJ databases">
        <authorList>
            <person name="Varghese N."/>
            <person name="Submissions S."/>
        </authorList>
    </citation>
    <scope>NUCLEOTIDE SEQUENCE [LARGE SCALE GENOMIC DNA]</scope>
    <source>
        <strain evidence="4">DSM 22427</strain>
    </source>
</reference>
<feature type="transmembrane region" description="Helical" evidence="2">
    <location>
        <begin position="63"/>
        <end position="93"/>
    </location>
</feature>
<sequence length="297" mass="31507">MGLFSRLKTGFGMVRRSSHALRVHPKLLIFPLVGGLSGIAFLVTLFGSLYVTDSFFQEPGVVVYGALFVAYLVETFIASFFTAALVAATRTVFEGEEPSIRRALAVAWQRKLPLIIWSLIAAIIGVFIRMIESEGNLVAQIIAGVFAVAWSVMTYFVVPVIVFRNPSLRGMLSESASTFKDTWGESLGAMDTIDMFSFLLALLGLVLGVLTFVVPAGMGAIQLPATVLIGGTAFIFGLLIGKALSGVAKTALDVYATESTAPEFFDDMDFSGVSGDKPPSTGGFGNRFGGSGGGSQI</sequence>
<feature type="transmembrane region" description="Helical" evidence="2">
    <location>
        <begin position="220"/>
        <end position="240"/>
    </location>
</feature>
<evidence type="ECO:0000256" key="1">
    <source>
        <dbReference type="SAM" id="MobiDB-lite"/>
    </source>
</evidence>
<dbReference type="AlphaFoldDB" id="A0A1I6QQB0"/>
<proteinExistence type="predicted"/>
<keyword evidence="2" id="KW-0812">Transmembrane</keyword>
<protein>
    <recommendedName>
        <fullName evidence="5">Membrane domain of glycerophosphoryl diester phosphodiesterase</fullName>
    </recommendedName>
</protein>
<dbReference type="Pfam" id="PF19656">
    <property type="entry name" value="DUF6159"/>
    <property type="match status" value="1"/>
</dbReference>
<feature type="transmembrane region" description="Helical" evidence="2">
    <location>
        <begin position="114"/>
        <end position="131"/>
    </location>
</feature>
<gene>
    <name evidence="3" type="ORF">SAMN04488556_1437</name>
</gene>
<evidence type="ECO:0000256" key="2">
    <source>
        <dbReference type="SAM" id="Phobius"/>
    </source>
</evidence>
<feature type="transmembrane region" description="Helical" evidence="2">
    <location>
        <begin position="195"/>
        <end position="214"/>
    </location>
</feature>
<organism evidence="3 4">
    <name type="scientific">Halostagnicola kamekurae</name>
    <dbReference type="NCBI Taxonomy" id="619731"/>
    <lineage>
        <taxon>Archaea</taxon>
        <taxon>Methanobacteriati</taxon>
        <taxon>Methanobacteriota</taxon>
        <taxon>Stenosarchaea group</taxon>
        <taxon>Halobacteria</taxon>
        <taxon>Halobacteriales</taxon>
        <taxon>Natrialbaceae</taxon>
        <taxon>Halostagnicola</taxon>
    </lineage>
</organism>
<evidence type="ECO:0000313" key="4">
    <source>
        <dbReference type="Proteomes" id="UP000199199"/>
    </source>
</evidence>
<feature type="compositionally biased region" description="Gly residues" evidence="1">
    <location>
        <begin position="282"/>
        <end position="297"/>
    </location>
</feature>
<dbReference type="EMBL" id="FOZS01000001">
    <property type="protein sequence ID" value="SFS54498.1"/>
    <property type="molecule type" value="Genomic_DNA"/>
</dbReference>
<accession>A0A1I6QQB0</accession>
<name>A0A1I6QQB0_9EURY</name>
<evidence type="ECO:0008006" key="5">
    <source>
        <dbReference type="Google" id="ProtNLM"/>
    </source>
</evidence>
<keyword evidence="4" id="KW-1185">Reference proteome</keyword>
<evidence type="ECO:0000313" key="3">
    <source>
        <dbReference type="EMBL" id="SFS54498.1"/>
    </source>
</evidence>
<feature type="transmembrane region" description="Helical" evidence="2">
    <location>
        <begin position="137"/>
        <end position="163"/>
    </location>
</feature>
<keyword evidence="2" id="KW-1133">Transmembrane helix</keyword>
<dbReference type="InterPro" id="IPR046157">
    <property type="entry name" value="DUF6159"/>
</dbReference>
<dbReference type="Proteomes" id="UP000199199">
    <property type="component" value="Unassembled WGS sequence"/>
</dbReference>
<feature type="transmembrane region" description="Helical" evidence="2">
    <location>
        <begin position="27"/>
        <end position="51"/>
    </location>
</feature>
<feature type="region of interest" description="Disordered" evidence="1">
    <location>
        <begin position="276"/>
        <end position="297"/>
    </location>
</feature>
<keyword evidence="2" id="KW-0472">Membrane</keyword>